<dbReference type="InParanoid" id="D2VPS3"/>
<dbReference type="GeneID" id="8856033"/>
<dbReference type="InterPro" id="IPR017853">
    <property type="entry name" value="GH"/>
</dbReference>
<evidence type="ECO:0000313" key="6">
    <source>
        <dbReference type="EMBL" id="EFC41255.1"/>
    </source>
</evidence>
<name>D2VPS3_NAEGR</name>
<dbReference type="SUPFAM" id="SSF74650">
    <property type="entry name" value="Galactose mutarotase-like"/>
    <property type="match status" value="1"/>
</dbReference>
<feature type="domain" description="Glycoside hydrolase family 31 N-terminal" evidence="4">
    <location>
        <begin position="40"/>
        <end position="195"/>
    </location>
</feature>
<dbReference type="PANTHER" id="PTHR22762:SF120">
    <property type="entry name" value="HETEROGLYCAN GLUCOSIDASE 1"/>
    <property type="match status" value="1"/>
</dbReference>
<evidence type="ECO:0000256" key="2">
    <source>
        <dbReference type="RuleBase" id="RU361185"/>
    </source>
</evidence>
<dbReference type="Gene3D" id="3.20.20.80">
    <property type="entry name" value="Glycosidases"/>
    <property type="match status" value="1"/>
</dbReference>
<dbReference type="Pfam" id="PF01055">
    <property type="entry name" value="Glyco_hydro_31_2nd"/>
    <property type="match status" value="1"/>
</dbReference>
<dbReference type="CDD" id="cd14752">
    <property type="entry name" value="GH31_N"/>
    <property type="match status" value="1"/>
</dbReference>
<dbReference type="InterPro" id="IPR048395">
    <property type="entry name" value="Glyco_hydro_31_C"/>
</dbReference>
<dbReference type="InterPro" id="IPR011013">
    <property type="entry name" value="Gal_mutarotase_sf_dom"/>
</dbReference>
<evidence type="ECO:0000259" key="5">
    <source>
        <dbReference type="Pfam" id="PF21365"/>
    </source>
</evidence>
<dbReference type="Pfam" id="PF21365">
    <property type="entry name" value="Glyco_hydro_31_3rd"/>
    <property type="match status" value="1"/>
</dbReference>
<evidence type="ECO:0000313" key="7">
    <source>
        <dbReference type="Proteomes" id="UP000006671"/>
    </source>
</evidence>
<dbReference type="KEGG" id="ngr:NAEGRDRAFT_70965"/>
<organism evidence="7">
    <name type="scientific">Naegleria gruberi</name>
    <name type="common">Amoeba</name>
    <dbReference type="NCBI Taxonomy" id="5762"/>
    <lineage>
        <taxon>Eukaryota</taxon>
        <taxon>Discoba</taxon>
        <taxon>Heterolobosea</taxon>
        <taxon>Tetramitia</taxon>
        <taxon>Eutetramitia</taxon>
        <taxon>Vahlkampfiidae</taxon>
        <taxon>Naegleria</taxon>
    </lineage>
</organism>
<dbReference type="PANTHER" id="PTHR22762">
    <property type="entry name" value="ALPHA-GLUCOSIDASE"/>
    <property type="match status" value="1"/>
</dbReference>
<dbReference type="InterPro" id="IPR013780">
    <property type="entry name" value="Glyco_hydro_b"/>
</dbReference>
<accession>D2VPS3</accession>
<dbReference type="CDD" id="cd06604">
    <property type="entry name" value="GH31_glucosidase_II_MalA"/>
    <property type="match status" value="1"/>
</dbReference>
<dbReference type="Pfam" id="PF13802">
    <property type="entry name" value="Gal_mutarotas_2"/>
    <property type="match status" value="1"/>
</dbReference>
<dbReference type="AlphaFoldDB" id="D2VPS3"/>
<feature type="domain" description="Glycosyl hydrolase family 31 C-terminal" evidence="5">
    <location>
        <begin position="587"/>
        <end position="678"/>
    </location>
</feature>
<dbReference type="VEuPathDB" id="AmoebaDB:NAEGRDRAFT_70965"/>
<gene>
    <name evidence="6" type="ORF">NAEGRDRAFT_70965</name>
</gene>
<keyword evidence="7" id="KW-1185">Reference proteome</keyword>
<proteinExistence type="inferred from homology"/>
<dbReference type="STRING" id="5762.D2VPS3"/>
<protein>
    <submittedName>
        <fullName evidence="6">Predicted protein</fullName>
    </submittedName>
</protein>
<dbReference type="InterPro" id="IPR025887">
    <property type="entry name" value="Glyco_hydro_31_N_dom"/>
</dbReference>
<evidence type="ECO:0000256" key="1">
    <source>
        <dbReference type="ARBA" id="ARBA00007806"/>
    </source>
</evidence>
<dbReference type="SUPFAM" id="SSF51011">
    <property type="entry name" value="Glycosyl hydrolase domain"/>
    <property type="match status" value="1"/>
</dbReference>
<dbReference type="GO" id="GO:0030246">
    <property type="term" value="F:carbohydrate binding"/>
    <property type="evidence" value="ECO:0007669"/>
    <property type="project" value="InterPro"/>
</dbReference>
<keyword evidence="2" id="KW-0326">Glycosidase</keyword>
<feature type="domain" description="Glycoside hydrolase family 31 TIM barrel" evidence="3">
    <location>
        <begin position="238"/>
        <end position="575"/>
    </location>
</feature>
<sequence length="779" mass="89981">MWRLDISDPKESHETLESFAVEHETNLIEQALVLSIVQNDDQHSWDLSSSNGKTLLRVYENFTFDLIQVSDDHVLQRGFKLTHKHETHKIPVQNLNPTSKYFKEDSSYTWEDQECYETLIEFSQEHTKCYGFGEKSGNLSKDGRKWKFWNYDHFGYSFNSDPLYQSCPFLMFCSGNSQQLSHAIFVDATSKQEWDLTTSENIKISVERYGALPVYLIVGESPLALVQSFTDELTGRTSLPPQYALGFQQCRWSYYPESKVREISDGFIQHDVPCDVFYLDIDYMNNFECFTISKTEFPNPIGLANHLLLNNRQRFVSIIDPGISKAENNPMAYKVYKEGSEENVWCKLSGEEYVERVWPNRCEFPDYYNERVRLWWGKYYQNLMDNGIQAFWNDMNEPAVFNDGTSKTFTLAVEHELSQKSGKTIKLAHRFVHNAYGHLMARASHEGLRRLQPNTRPFLLTRSGYSGIQKYAWSWTGDNNSTFEDMKLSIAMLLNMSLVGQVMVGADVGGFVSDCNPELYARWIGMAAVCYPFFRSHSMKDTLEQNPWAFGLECEKACQHFIKLRYRLIPYIYTQIQRSTDKKQSYQPLLRPIWLDFPHEKECYNEEFENTQLLFGDSILIAPILQSQSTSRRVYLPNHEGGWFDFTNKTHYEGGQVVEFTDITLSKMVMLVKSGSIIPMRAESKQSVYDNFTSPIVYETYGNGTCSGSLYLDDGISYEFENGKFGLYSLSASSPTNEVNVKLIAGEGYSFQLSQEQVNSLYFQPFPVIPEESKKCSCL</sequence>
<dbReference type="eggNOG" id="KOG1066">
    <property type="taxonomic scope" value="Eukaryota"/>
</dbReference>
<dbReference type="EMBL" id="GG738887">
    <property type="protein sequence ID" value="EFC41255.1"/>
    <property type="molecule type" value="Genomic_DNA"/>
</dbReference>
<dbReference type="SUPFAM" id="SSF51445">
    <property type="entry name" value="(Trans)glycosidases"/>
    <property type="match status" value="1"/>
</dbReference>
<dbReference type="Gene3D" id="2.60.40.1180">
    <property type="entry name" value="Golgi alpha-mannosidase II"/>
    <property type="match status" value="2"/>
</dbReference>
<evidence type="ECO:0000259" key="3">
    <source>
        <dbReference type="Pfam" id="PF01055"/>
    </source>
</evidence>
<dbReference type="Gene3D" id="2.60.40.1760">
    <property type="entry name" value="glycosyl hydrolase (family 31)"/>
    <property type="match status" value="1"/>
</dbReference>
<dbReference type="RefSeq" id="XP_002673999.1">
    <property type="nucleotide sequence ID" value="XM_002673953.1"/>
</dbReference>
<evidence type="ECO:0000259" key="4">
    <source>
        <dbReference type="Pfam" id="PF13802"/>
    </source>
</evidence>
<dbReference type="GO" id="GO:0004553">
    <property type="term" value="F:hydrolase activity, hydrolyzing O-glycosyl compounds"/>
    <property type="evidence" value="ECO:0007669"/>
    <property type="project" value="InterPro"/>
</dbReference>
<dbReference type="Proteomes" id="UP000006671">
    <property type="component" value="Unassembled WGS sequence"/>
</dbReference>
<dbReference type="InterPro" id="IPR000322">
    <property type="entry name" value="Glyco_hydro_31_TIM"/>
</dbReference>
<dbReference type="OrthoDB" id="1334205at2759"/>
<dbReference type="GO" id="GO:0005975">
    <property type="term" value="P:carbohydrate metabolic process"/>
    <property type="evidence" value="ECO:0007669"/>
    <property type="project" value="InterPro"/>
</dbReference>
<comment type="similarity">
    <text evidence="1 2">Belongs to the glycosyl hydrolase 31 family.</text>
</comment>
<dbReference type="OMA" id="FECFTIS"/>
<reference evidence="6 7" key="1">
    <citation type="journal article" date="2010" name="Cell">
        <title>The genome of Naegleria gruberi illuminates early eukaryotic versatility.</title>
        <authorList>
            <person name="Fritz-Laylin L.K."/>
            <person name="Prochnik S.E."/>
            <person name="Ginger M.L."/>
            <person name="Dacks J.B."/>
            <person name="Carpenter M.L."/>
            <person name="Field M.C."/>
            <person name="Kuo A."/>
            <person name="Paredez A."/>
            <person name="Chapman J."/>
            <person name="Pham J."/>
            <person name="Shu S."/>
            <person name="Neupane R."/>
            <person name="Cipriano M."/>
            <person name="Mancuso J."/>
            <person name="Tu H."/>
            <person name="Salamov A."/>
            <person name="Lindquist E."/>
            <person name="Shapiro H."/>
            <person name="Lucas S."/>
            <person name="Grigoriev I.V."/>
            <person name="Cande W.Z."/>
            <person name="Fulton C."/>
            <person name="Rokhsar D.S."/>
            <person name="Dawson S.C."/>
        </authorList>
    </citation>
    <scope>NUCLEOTIDE SEQUENCE [LARGE SCALE GENOMIC DNA]</scope>
    <source>
        <strain evidence="6 7">NEG-M</strain>
    </source>
</reference>
<keyword evidence="2" id="KW-0378">Hydrolase</keyword>